<dbReference type="PANTHER" id="PTHR34203:SF15">
    <property type="entry name" value="SLL1173 PROTEIN"/>
    <property type="match status" value="1"/>
</dbReference>
<protein>
    <submittedName>
        <fullName evidence="2">FkbM family methyltransferase</fullName>
    </submittedName>
</protein>
<dbReference type="Gene3D" id="3.40.50.150">
    <property type="entry name" value="Vaccinia Virus protein VP39"/>
    <property type="match status" value="1"/>
</dbReference>
<keyword evidence="3" id="KW-1185">Reference proteome</keyword>
<keyword evidence="2" id="KW-0808">Transferase</keyword>
<dbReference type="NCBIfam" id="TIGR01444">
    <property type="entry name" value="fkbM_fam"/>
    <property type="match status" value="1"/>
</dbReference>
<dbReference type="Proteomes" id="UP000289691">
    <property type="component" value="Unassembled WGS sequence"/>
</dbReference>
<evidence type="ECO:0000313" key="2">
    <source>
        <dbReference type="EMBL" id="RXK47442.1"/>
    </source>
</evidence>
<dbReference type="AlphaFoldDB" id="A0A498KXE3"/>
<dbReference type="Pfam" id="PF05050">
    <property type="entry name" value="Methyltransf_21"/>
    <property type="match status" value="1"/>
</dbReference>
<dbReference type="EMBL" id="RDFA01000006">
    <property type="protein sequence ID" value="RXK47442.1"/>
    <property type="molecule type" value="Genomic_DNA"/>
</dbReference>
<dbReference type="InterPro" id="IPR029063">
    <property type="entry name" value="SAM-dependent_MTases_sf"/>
</dbReference>
<accession>A0A498KXE3</accession>
<dbReference type="InterPro" id="IPR052514">
    <property type="entry name" value="SAM-dependent_MTase"/>
</dbReference>
<name>A0A498KXE3_9EURY</name>
<reference evidence="2 3" key="1">
    <citation type="submission" date="2019-01" db="EMBL/GenBank/DDBJ databases">
        <title>Halorientalis sp. F13-25 a new haloarchaeum isolated from hypersaline water.</title>
        <authorList>
            <person name="Ana D.-V."/>
            <person name="Cristina S.-P."/>
            <person name="Antonio V."/>
        </authorList>
    </citation>
    <scope>NUCLEOTIDE SEQUENCE [LARGE SCALE GENOMIC DNA]</scope>
    <source>
        <strain evidence="2 3">F13-25</strain>
    </source>
</reference>
<feature type="domain" description="Methyltransferase FkbM" evidence="1">
    <location>
        <begin position="183"/>
        <end position="345"/>
    </location>
</feature>
<keyword evidence="2" id="KW-0489">Methyltransferase</keyword>
<dbReference type="SUPFAM" id="SSF53335">
    <property type="entry name" value="S-adenosyl-L-methionine-dependent methyltransferases"/>
    <property type="match status" value="1"/>
</dbReference>
<proteinExistence type="predicted"/>
<dbReference type="GO" id="GO:0008168">
    <property type="term" value="F:methyltransferase activity"/>
    <property type="evidence" value="ECO:0007669"/>
    <property type="project" value="UniProtKB-KW"/>
</dbReference>
<evidence type="ECO:0000313" key="3">
    <source>
        <dbReference type="Proteomes" id="UP000289691"/>
    </source>
</evidence>
<dbReference type="GO" id="GO:0032259">
    <property type="term" value="P:methylation"/>
    <property type="evidence" value="ECO:0007669"/>
    <property type="project" value="UniProtKB-KW"/>
</dbReference>
<sequence>MAQTGRVNRTLNSGKLTIWSKSVGAGVFGVRVKNSPLNQRNVTPDNMSSKLIKHMPKSALSFVRGTAARYLPEGGPKDWLRQKYTVSERTAKVEQLDIVDSGFGTIEGETYPYIELANGHVFYGYTSDEYENDYAQLDQAIKDVLIPEAYFVAYDYYRSYVDTSIFDQIKYYDPKPGDTVVQVGPYHGHFTTKLSHMVGEEGTVVAIEAHPENHRLLEANVRENCLDNVRTLNRAVSNTDGDLEFYVTTGASGKTYSLKRENFDEFDEITEDMISTITVEGLTLDGIVDDMEIESVDYLILTVNMEEANILRGAFRTLQKDLDLALVACSELSAIEEILAEHGFEYTIDEAFAPVVYASKRGLVDPD</sequence>
<dbReference type="InterPro" id="IPR006342">
    <property type="entry name" value="FkbM_mtfrase"/>
</dbReference>
<organism evidence="2 3">
    <name type="scientific">Halorientalis pallida</name>
    <dbReference type="NCBI Taxonomy" id="2479928"/>
    <lineage>
        <taxon>Archaea</taxon>
        <taxon>Methanobacteriati</taxon>
        <taxon>Methanobacteriota</taxon>
        <taxon>Stenosarchaea group</taxon>
        <taxon>Halobacteria</taxon>
        <taxon>Halobacteriales</taxon>
        <taxon>Haloarculaceae</taxon>
        <taxon>Halorientalis</taxon>
    </lineage>
</organism>
<dbReference type="PANTHER" id="PTHR34203">
    <property type="entry name" value="METHYLTRANSFERASE, FKBM FAMILY PROTEIN"/>
    <property type="match status" value="1"/>
</dbReference>
<gene>
    <name evidence="2" type="ORF">EAF64_16845</name>
</gene>
<evidence type="ECO:0000259" key="1">
    <source>
        <dbReference type="Pfam" id="PF05050"/>
    </source>
</evidence>
<comment type="caution">
    <text evidence="2">The sequence shown here is derived from an EMBL/GenBank/DDBJ whole genome shotgun (WGS) entry which is preliminary data.</text>
</comment>